<reference evidence="2 3" key="1">
    <citation type="submission" date="2022-09" db="EMBL/GenBank/DDBJ databases">
        <title>Genome sequencing of Flavivirga sp. MEBiC05379.</title>
        <authorList>
            <person name="Oh H.-M."/>
            <person name="Kwon K.K."/>
            <person name="Park M.J."/>
            <person name="Yang S.-H."/>
        </authorList>
    </citation>
    <scope>NUCLEOTIDE SEQUENCE [LARGE SCALE GENOMIC DNA]</scope>
    <source>
        <strain evidence="2 3">MEBiC05379</strain>
    </source>
</reference>
<keyword evidence="3" id="KW-1185">Reference proteome</keyword>
<evidence type="ECO:0000256" key="1">
    <source>
        <dbReference type="SAM" id="Coils"/>
    </source>
</evidence>
<name>A0ABU7XVR8_9FLAO</name>
<proteinExistence type="predicted"/>
<comment type="caution">
    <text evidence="2">The sequence shown here is derived from an EMBL/GenBank/DDBJ whole genome shotgun (WGS) entry which is preliminary data.</text>
</comment>
<protein>
    <recommendedName>
        <fullName evidence="4">Alpha-L-rhamnosidase six-hairpin glycosidase domain-containing protein</fullName>
    </recommendedName>
</protein>
<dbReference type="SUPFAM" id="SSF48208">
    <property type="entry name" value="Six-hairpin glycosidases"/>
    <property type="match status" value="1"/>
</dbReference>
<dbReference type="RefSeq" id="WP_303307100.1">
    <property type="nucleotide sequence ID" value="NZ_JAODOP010000004.1"/>
</dbReference>
<evidence type="ECO:0000313" key="2">
    <source>
        <dbReference type="EMBL" id="MEF3834788.1"/>
    </source>
</evidence>
<dbReference type="InterPro" id="IPR008928">
    <property type="entry name" value="6-hairpin_glycosidase_sf"/>
</dbReference>
<accession>A0ABU7XVR8</accession>
<gene>
    <name evidence="2" type="ORF">N1F79_16770</name>
</gene>
<organism evidence="2 3">
    <name type="scientific">Flavivirga spongiicola</name>
    <dbReference type="NCBI Taxonomy" id="421621"/>
    <lineage>
        <taxon>Bacteria</taxon>
        <taxon>Pseudomonadati</taxon>
        <taxon>Bacteroidota</taxon>
        <taxon>Flavobacteriia</taxon>
        <taxon>Flavobacteriales</taxon>
        <taxon>Flavobacteriaceae</taxon>
        <taxon>Flavivirga</taxon>
    </lineage>
</organism>
<dbReference type="Proteomes" id="UP001337305">
    <property type="component" value="Unassembled WGS sequence"/>
</dbReference>
<evidence type="ECO:0008006" key="4">
    <source>
        <dbReference type="Google" id="ProtNLM"/>
    </source>
</evidence>
<keyword evidence="1" id="KW-0175">Coiled coil</keyword>
<sequence length="817" mass="94335">MKIYRIWVIGLLLSIINVSVAQNSLKQSYNLSGEGWEIKLSENGTILDFYSGEGKNRTLMPFRKDKYSGPVFKNIPLECINSKELIFEGHKEAIIYRLQYISEGKKLKVKMDIINKGESFYQPKSEDIYLGIDTYMQSYPEWDHVFSPTLLRSEKTHFWAYFMTPKGKILTVTSSNPIASWNNEYETRSYTVKEKQINNVVKEETLQVGAHRIYTSSLSLLHQLPLPNRHPQQLTGIAPGKSIHVNLYFEEAKSLQEINRVAAINTKAPIIKFEDYTLSKEQTFKGKIVSTTAIKVKVIGPNNTVYHLKPEKEIITNTYSVNFIPNGGEGTYTVISTNKAGKISEAKLYVRKDWSWYLRQARSEALRVLPTYTHHAESFYPFYTYFLARKHLPDSIEDQQAEKVFQELFPKLYDSENKELRELKSRIQNSATMAGILADRYQVTGDERDLELAVNMVDFLIEKAQKEDGAYYNFGHGVHYTSVIYIAKSIMEVVTQERKLALKNELWKEKYNRHLESVQRAIDDLEHRGSNVQTEGQQTFEDGMISCSVTQLAMGALRESDANKRKKYIERAVELDKSHQCLTQMVIPDSRMNGATLRFWEAQYTVNMMHNMMNSPSGWSLWKTYGTWYLYLLTGETEYFKQTMNSLGTGAQLINIDTGKLRFCFVPDPYIETQQYLESPLGSGIAKRQNILIGEQYIDMISGWHKRPNPTWREKWGIDNFVHEVFKCIEEIALTNAYVVENKDGSFETYNCELQVADNGTLNITPTEQMVEHLHVNLRNTYNIKFNGKTPKYHTDVAGLRWVGSTPDLLEVFEKMK</sequence>
<dbReference type="EMBL" id="JAODOP010000004">
    <property type="protein sequence ID" value="MEF3834788.1"/>
    <property type="molecule type" value="Genomic_DNA"/>
</dbReference>
<feature type="coiled-coil region" evidence="1">
    <location>
        <begin position="508"/>
        <end position="535"/>
    </location>
</feature>
<evidence type="ECO:0000313" key="3">
    <source>
        <dbReference type="Proteomes" id="UP001337305"/>
    </source>
</evidence>